<gene>
    <name evidence="2" type="ORF">ALEPTO_LOCUS4507</name>
</gene>
<evidence type="ECO:0000259" key="1">
    <source>
        <dbReference type="Pfam" id="PF13614"/>
    </source>
</evidence>
<dbReference type="InterPro" id="IPR025669">
    <property type="entry name" value="AAA_dom"/>
</dbReference>
<dbReference type="EMBL" id="CAJVPS010001046">
    <property type="protein sequence ID" value="CAG8521843.1"/>
    <property type="molecule type" value="Genomic_DNA"/>
</dbReference>
<organism evidence="2 3">
    <name type="scientific">Ambispora leptoticha</name>
    <dbReference type="NCBI Taxonomy" id="144679"/>
    <lineage>
        <taxon>Eukaryota</taxon>
        <taxon>Fungi</taxon>
        <taxon>Fungi incertae sedis</taxon>
        <taxon>Mucoromycota</taxon>
        <taxon>Glomeromycotina</taxon>
        <taxon>Glomeromycetes</taxon>
        <taxon>Archaeosporales</taxon>
        <taxon>Ambisporaceae</taxon>
        <taxon>Ambispora</taxon>
    </lineage>
</organism>
<proteinExistence type="predicted"/>
<accession>A0A9N9AAF8</accession>
<evidence type="ECO:0000313" key="3">
    <source>
        <dbReference type="Proteomes" id="UP000789508"/>
    </source>
</evidence>
<dbReference type="Pfam" id="PF13614">
    <property type="entry name" value="AAA_31"/>
    <property type="match status" value="1"/>
</dbReference>
<name>A0A9N9AAF8_9GLOM</name>
<evidence type="ECO:0000313" key="2">
    <source>
        <dbReference type="EMBL" id="CAG8521843.1"/>
    </source>
</evidence>
<feature type="domain" description="AAA" evidence="1">
    <location>
        <begin position="3"/>
        <end position="172"/>
    </location>
</feature>
<dbReference type="InterPro" id="IPR027417">
    <property type="entry name" value="P-loop_NTPase"/>
</dbReference>
<dbReference type="Proteomes" id="UP000789508">
    <property type="component" value="Unassembled WGS sequence"/>
</dbReference>
<dbReference type="PANTHER" id="PTHR13696:SF99">
    <property type="entry name" value="COBYRINIC ACID AC-DIAMIDE SYNTHASE"/>
    <property type="match status" value="1"/>
</dbReference>
<dbReference type="CDD" id="cd02042">
    <property type="entry name" value="ParAB_family"/>
    <property type="match status" value="1"/>
</dbReference>
<reference evidence="2" key="1">
    <citation type="submission" date="2021-06" db="EMBL/GenBank/DDBJ databases">
        <authorList>
            <person name="Kallberg Y."/>
            <person name="Tangrot J."/>
            <person name="Rosling A."/>
        </authorList>
    </citation>
    <scope>NUCLEOTIDE SEQUENCE</scope>
    <source>
        <strain evidence="2">FL130A</strain>
    </source>
</reference>
<comment type="caution">
    <text evidence="2">The sequence shown here is derived from an EMBL/GenBank/DDBJ whole genome shotgun (WGS) entry which is preliminary data.</text>
</comment>
<dbReference type="AlphaFoldDB" id="A0A9N9AAF8"/>
<dbReference type="OrthoDB" id="2435174at2759"/>
<dbReference type="Gene3D" id="3.40.50.300">
    <property type="entry name" value="P-loop containing nucleotide triphosphate hydrolases"/>
    <property type="match status" value="1"/>
</dbReference>
<dbReference type="PANTHER" id="PTHR13696">
    <property type="entry name" value="P-LOOP CONTAINING NUCLEOSIDE TRIPHOSPHATE HYDROLASE"/>
    <property type="match status" value="1"/>
</dbReference>
<dbReference type="SUPFAM" id="SSF52540">
    <property type="entry name" value="P-loop containing nucleoside triphosphate hydrolases"/>
    <property type="match status" value="1"/>
</dbReference>
<sequence>MYKIAVVNQKGGVGKSTITVNLAYELAKKKKVLLVDCDPQGHSGVIYNQEESKRNLKDLYLNNAKVEEVIRSGYVNDKKQKNLGVITSNIYLAKTAEQISSKYHREKILEQQLNRVDNKYDYCLLDCPPNFGILTVNALHYADLVLIPLTSDKGALDGMADLLTTCQEIKEKELSNWKDQLCNTKIRKAEVINQARIANEPLQIFAPHSPILKDYENLAQEISKCHE</sequence>
<protein>
    <submittedName>
        <fullName evidence="2">13955_t:CDS:1</fullName>
    </submittedName>
</protein>
<keyword evidence="3" id="KW-1185">Reference proteome</keyword>
<dbReference type="InterPro" id="IPR050678">
    <property type="entry name" value="DNA_Partitioning_ATPase"/>
</dbReference>